<protein>
    <submittedName>
        <fullName evidence="1">Major facilitator superfamily protein</fullName>
    </submittedName>
</protein>
<name>A0A5A7PDQ2_STRAF</name>
<organism evidence="1 2">
    <name type="scientific">Striga asiatica</name>
    <name type="common">Asiatic witchweed</name>
    <name type="synonym">Buchnera asiatica</name>
    <dbReference type="NCBI Taxonomy" id="4170"/>
    <lineage>
        <taxon>Eukaryota</taxon>
        <taxon>Viridiplantae</taxon>
        <taxon>Streptophyta</taxon>
        <taxon>Embryophyta</taxon>
        <taxon>Tracheophyta</taxon>
        <taxon>Spermatophyta</taxon>
        <taxon>Magnoliopsida</taxon>
        <taxon>eudicotyledons</taxon>
        <taxon>Gunneridae</taxon>
        <taxon>Pentapetalae</taxon>
        <taxon>asterids</taxon>
        <taxon>lamiids</taxon>
        <taxon>Lamiales</taxon>
        <taxon>Orobanchaceae</taxon>
        <taxon>Buchnereae</taxon>
        <taxon>Striga</taxon>
    </lineage>
</organism>
<proteinExistence type="predicted"/>
<comment type="caution">
    <text evidence="1">The sequence shown here is derived from an EMBL/GenBank/DDBJ whole genome shotgun (WGS) entry which is preliminary data.</text>
</comment>
<sequence length="149" mass="16902">MKGANLFQIKLSQDFLSLQISLPQFKKPRVIWLNGASLPPAHRPHLSESALRLLAPLPAGRLPLPLRRLAFYGWLWRMIGVFSSRESVTKMAPVAVRRWLRSRQSVYSILRSSSRPSAGLGGVLRWWLPTRPVLVRCLRGGVNRESPRS</sequence>
<keyword evidence="2" id="KW-1185">Reference proteome</keyword>
<dbReference type="EMBL" id="BKCP01004394">
    <property type="protein sequence ID" value="GER30754.1"/>
    <property type="molecule type" value="Genomic_DNA"/>
</dbReference>
<dbReference type="Proteomes" id="UP000325081">
    <property type="component" value="Unassembled WGS sequence"/>
</dbReference>
<evidence type="ECO:0000313" key="2">
    <source>
        <dbReference type="Proteomes" id="UP000325081"/>
    </source>
</evidence>
<accession>A0A5A7PDQ2</accession>
<evidence type="ECO:0000313" key="1">
    <source>
        <dbReference type="EMBL" id="GER30754.1"/>
    </source>
</evidence>
<reference evidence="2" key="1">
    <citation type="journal article" date="2019" name="Curr. Biol.">
        <title>Genome Sequence of Striga asiatica Provides Insight into the Evolution of Plant Parasitism.</title>
        <authorList>
            <person name="Yoshida S."/>
            <person name="Kim S."/>
            <person name="Wafula E.K."/>
            <person name="Tanskanen J."/>
            <person name="Kim Y.M."/>
            <person name="Honaas L."/>
            <person name="Yang Z."/>
            <person name="Spallek T."/>
            <person name="Conn C.E."/>
            <person name="Ichihashi Y."/>
            <person name="Cheong K."/>
            <person name="Cui S."/>
            <person name="Der J.P."/>
            <person name="Gundlach H."/>
            <person name="Jiao Y."/>
            <person name="Hori C."/>
            <person name="Ishida J.K."/>
            <person name="Kasahara H."/>
            <person name="Kiba T."/>
            <person name="Kim M.S."/>
            <person name="Koo N."/>
            <person name="Laohavisit A."/>
            <person name="Lee Y.H."/>
            <person name="Lumba S."/>
            <person name="McCourt P."/>
            <person name="Mortimer J.C."/>
            <person name="Mutuku J.M."/>
            <person name="Nomura T."/>
            <person name="Sasaki-Sekimoto Y."/>
            <person name="Seto Y."/>
            <person name="Wang Y."/>
            <person name="Wakatake T."/>
            <person name="Sakakibara H."/>
            <person name="Demura T."/>
            <person name="Yamaguchi S."/>
            <person name="Yoneyama K."/>
            <person name="Manabe R.I."/>
            <person name="Nelson D.C."/>
            <person name="Schulman A.H."/>
            <person name="Timko M.P."/>
            <person name="dePamphilis C.W."/>
            <person name="Choi D."/>
            <person name="Shirasu K."/>
        </authorList>
    </citation>
    <scope>NUCLEOTIDE SEQUENCE [LARGE SCALE GENOMIC DNA]</scope>
    <source>
        <strain evidence="2">cv. UVA1</strain>
    </source>
</reference>
<gene>
    <name evidence="1" type="ORF">STAS_06714</name>
</gene>
<dbReference type="AlphaFoldDB" id="A0A5A7PDQ2"/>